<accession>A0ABS3IBT4</accession>
<evidence type="ECO:0008006" key="3">
    <source>
        <dbReference type="Google" id="ProtNLM"/>
    </source>
</evidence>
<dbReference type="Proteomes" id="UP000664617">
    <property type="component" value="Unassembled WGS sequence"/>
</dbReference>
<name>A0ABS3IBT4_9MICO</name>
<dbReference type="PROSITE" id="PS51257">
    <property type="entry name" value="PROKAR_LIPOPROTEIN"/>
    <property type="match status" value="1"/>
</dbReference>
<evidence type="ECO:0000313" key="2">
    <source>
        <dbReference type="Proteomes" id="UP000664617"/>
    </source>
</evidence>
<keyword evidence="2" id="KW-1185">Reference proteome</keyword>
<organism evidence="1 2">
    <name type="scientific">Myceligenerans salitolerans</name>
    <dbReference type="NCBI Taxonomy" id="1230528"/>
    <lineage>
        <taxon>Bacteria</taxon>
        <taxon>Bacillati</taxon>
        <taxon>Actinomycetota</taxon>
        <taxon>Actinomycetes</taxon>
        <taxon>Micrococcales</taxon>
        <taxon>Promicromonosporaceae</taxon>
        <taxon>Myceligenerans</taxon>
    </lineage>
</organism>
<dbReference type="EMBL" id="JAFMPK010000045">
    <property type="protein sequence ID" value="MBO0609854.1"/>
    <property type="molecule type" value="Genomic_DNA"/>
</dbReference>
<proteinExistence type="predicted"/>
<comment type="caution">
    <text evidence="1">The sequence shown here is derived from an EMBL/GenBank/DDBJ whole genome shotgun (WGS) entry which is preliminary data.</text>
</comment>
<evidence type="ECO:0000313" key="1">
    <source>
        <dbReference type="EMBL" id="MBO0609854.1"/>
    </source>
</evidence>
<protein>
    <recommendedName>
        <fullName evidence="3">Lipoprotein</fullName>
    </recommendedName>
</protein>
<sequence length="147" mass="16228">MANRAVLVVLASIFLTGCSPTVDSIESGDVVGHWECESRGEVVIREDGSFSIEGFPKEVVREIYPESIFADLDLESRGATLDGVGNWDIMSGFTDSGKFQEFRMNFEGGDLNAIDDVPVWLGEERGGQRFISFTISEDPVQIKCVRQ</sequence>
<dbReference type="RefSeq" id="WP_207275805.1">
    <property type="nucleotide sequence ID" value="NZ_JAFMPK010000045.1"/>
</dbReference>
<reference evidence="2" key="1">
    <citation type="submission" date="2023-07" db="EMBL/GenBank/DDBJ databases">
        <title>Myceligenerans salitolerans sp. nov., a halotolerant actinomycete isolated from a salt lake in Xinjiang, China.</title>
        <authorList>
            <person name="Guan T."/>
        </authorList>
    </citation>
    <scope>NUCLEOTIDE SEQUENCE [LARGE SCALE GENOMIC DNA]</scope>
    <source>
        <strain evidence="2">XHU 5031</strain>
    </source>
</reference>
<gene>
    <name evidence="1" type="ORF">J0911_12540</name>
</gene>